<keyword evidence="4" id="KW-1185">Reference proteome</keyword>
<dbReference type="InterPro" id="IPR003675">
    <property type="entry name" value="Rce1/LyrA-like_dom"/>
</dbReference>
<feature type="transmembrane region" description="Helical" evidence="1">
    <location>
        <begin position="74"/>
        <end position="93"/>
    </location>
</feature>
<reference evidence="3 4" key="1">
    <citation type="journal article" date="2011" name="J. Bacteriol.">
        <title>Complete genome sequence of the cellulose-degrading bacterium Cellulosilyticum lentocellum.</title>
        <authorList>
            <consortium name="US DOE Joint Genome Institute"/>
            <person name="Miller D.A."/>
            <person name="Suen G."/>
            <person name="Bruce D."/>
            <person name="Copeland A."/>
            <person name="Cheng J.F."/>
            <person name="Detter C."/>
            <person name="Goodwin L.A."/>
            <person name="Han C.S."/>
            <person name="Hauser L.J."/>
            <person name="Land M.L."/>
            <person name="Lapidus A."/>
            <person name="Lucas S."/>
            <person name="Meincke L."/>
            <person name="Pitluck S."/>
            <person name="Tapia R."/>
            <person name="Teshima H."/>
            <person name="Woyke T."/>
            <person name="Fox B.G."/>
            <person name="Angert E.R."/>
            <person name="Currie C.R."/>
        </authorList>
    </citation>
    <scope>NUCLEOTIDE SEQUENCE [LARGE SCALE GENOMIC DNA]</scope>
    <source>
        <strain evidence="4">ATCC 49066 / DSM 5427 / NCIMB 11756 / RHM5</strain>
    </source>
</reference>
<dbReference type="eggNOG" id="ENOG502Z991">
    <property type="taxonomic scope" value="Bacteria"/>
</dbReference>
<feature type="transmembrane region" description="Helical" evidence="1">
    <location>
        <begin position="133"/>
        <end position="152"/>
    </location>
</feature>
<dbReference type="RefSeq" id="WP_013656449.1">
    <property type="nucleotide sequence ID" value="NC_015275.1"/>
</dbReference>
<feature type="transmembrane region" description="Helical" evidence="1">
    <location>
        <begin position="158"/>
        <end position="176"/>
    </location>
</feature>
<feature type="transmembrane region" description="Helical" evidence="1">
    <location>
        <begin position="183"/>
        <end position="200"/>
    </location>
</feature>
<dbReference type="Pfam" id="PF02517">
    <property type="entry name" value="Rce1-like"/>
    <property type="match status" value="1"/>
</dbReference>
<gene>
    <name evidence="3" type="ordered locus">Clole_1425</name>
</gene>
<dbReference type="EMBL" id="CP002582">
    <property type="protein sequence ID" value="ADZ83151.1"/>
    <property type="molecule type" value="Genomic_DNA"/>
</dbReference>
<dbReference type="Proteomes" id="UP000008467">
    <property type="component" value="Chromosome"/>
</dbReference>
<evidence type="ECO:0000313" key="3">
    <source>
        <dbReference type="EMBL" id="ADZ83151.1"/>
    </source>
</evidence>
<dbReference type="GO" id="GO:0080120">
    <property type="term" value="P:CAAX-box protein maturation"/>
    <property type="evidence" value="ECO:0007669"/>
    <property type="project" value="UniProtKB-ARBA"/>
</dbReference>
<evidence type="ECO:0000256" key="1">
    <source>
        <dbReference type="SAM" id="Phobius"/>
    </source>
</evidence>
<keyword evidence="1" id="KW-0472">Membrane</keyword>
<organism evidence="3 4">
    <name type="scientific">Cellulosilyticum lentocellum (strain ATCC 49066 / DSM 5427 / NCIMB 11756 / RHM5)</name>
    <name type="common">Clostridium lentocellum</name>
    <dbReference type="NCBI Taxonomy" id="642492"/>
    <lineage>
        <taxon>Bacteria</taxon>
        <taxon>Bacillati</taxon>
        <taxon>Bacillota</taxon>
        <taxon>Clostridia</taxon>
        <taxon>Lachnospirales</taxon>
        <taxon>Cellulosilyticaceae</taxon>
        <taxon>Cellulosilyticum</taxon>
    </lineage>
</organism>
<protein>
    <submittedName>
        <fullName evidence="3">Abortive infection protein</fullName>
    </submittedName>
</protein>
<dbReference type="HOGENOM" id="CLU_1159684_0_0_9"/>
<evidence type="ECO:0000259" key="2">
    <source>
        <dbReference type="Pfam" id="PF02517"/>
    </source>
</evidence>
<feature type="transmembrane region" description="Helical" evidence="1">
    <location>
        <begin position="33"/>
        <end position="54"/>
    </location>
</feature>
<sequence length="236" mass="26511">MNKSKIIFFCAVSEILIIIFISIANMFEGVVFGIFYNVLYGLVISTILPIFLLLIDKEDFSSVGIKKIGARQSVVLVAFVVFSIGGQLIPKIIAREYIAWTRLPLAIAPLIMTTFFEEFLFRGFVQTRVEKNFGAIIAILISAVMFSVYHLGYPGFRTVGDILLLFAVGLGFAIAYKLSDNSLIVSYFVNLPNAFVTYVFKSEQFPKFTVESNTYAMLTIVAVFIILIVSKERMKR</sequence>
<keyword evidence="1" id="KW-0812">Transmembrane</keyword>
<keyword evidence="1" id="KW-1133">Transmembrane helix</keyword>
<dbReference type="AlphaFoldDB" id="F2JIZ2"/>
<proteinExistence type="predicted"/>
<evidence type="ECO:0000313" key="4">
    <source>
        <dbReference type="Proteomes" id="UP000008467"/>
    </source>
</evidence>
<feature type="transmembrane region" description="Helical" evidence="1">
    <location>
        <begin position="7"/>
        <end position="27"/>
    </location>
</feature>
<accession>F2JIZ2</accession>
<dbReference type="KEGG" id="cle:Clole_1425"/>
<name>F2JIZ2_CELLD</name>
<dbReference type="GO" id="GO:0004175">
    <property type="term" value="F:endopeptidase activity"/>
    <property type="evidence" value="ECO:0007669"/>
    <property type="project" value="UniProtKB-ARBA"/>
</dbReference>
<feature type="transmembrane region" description="Helical" evidence="1">
    <location>
        <begin position="212"/>
        <end position="230"/>
    </location>
</feature>
<feature type="domain" description="CAAX prenyl protease 2/Lysostaphin resistance protein A-like" evidence="2">
    <location>
        <begin position="101"/>
        <end position="186"/>
    </location>
</feature>
<feature type="transmembrane region" description="Helical" evidence="1">
    <location>
        <begin position="99"/>
        <end position="121"/>
    </location>
</feature>